<dbReference type="GO" id="GO:0016020">
    <property type="term" value="C:membrane"/>
    <property type="evidence" value="ECO:0007669"/>
    <property type="project" value="UniProtKB-SubCell"/>
</dbReference>
<sequence>MKHTVWSVARFEFMRYFKWKHELINLVIIAGMFIVANGAGALMQWSKSKESFEVAVISDVALPLEYGGDDRLRLLKADISEKEARLADVDEQRLDGLLIVQSLDKAELFVGKEPAWRKELNKALSDAKLEFSLQQSAISKDTFEAWQKPIEIDQAFTANARKPASEVSKLLSFGLVLFSMMGVMTGFALFFASITSEKQHRVSELVVSAIPHQTWIDGKLLGLTGHGLKTVITWGIYGLLGLSVYNRFSGKEDLLLSTLSLPVVFVAILFALFGMLFWNAVMAAIASSIDDPNTSTRGTLMFLPMLFFMLVFPGMESPENTMMQVLSWLPFSSMAAMPIRLVHGLVPWWQVLGSFIVLLISVLYLRRIASRIFQAGMLFYGKEASWKQIWQWAMNRA</sequence>
<evidence type="ECO:0000256" key="3">
    <source>
        <dbReference type="ARBA" id="ARBA00022989"/>
    </source>
</evidence>
<evidence type="ECO:0000313" key="8">
    <source>
        <dbReference type="Proteomes" id="UP000295375"/>
    </source>
</evidence>
<feature type="transmembrane region" description="Helical" evidence="5">
    <location>
        <begin position="348"/>
        <end position="365"/>
    </location>
</feature>
<evidence type="ECO:0000259" key="6">
    <source>
        <dbReference type="Pfam" id="PF12698"/>
    </source>
</evidence>
<dbReference type="GO" id="GO:0140359">
    <property type="term" value="F:ABC-type transporter activity"/>
    <property type="evidence" value="ECO:0007669"/>
    <property type="project" value="InterPro"/>
</dbReference>
<comment type="subcellular location">
    <subcellularLocation>
        <location evidence="1">Membrane</location>
        <topology evidence="1">Multi-pass membrane protein</topology>
    </subcellularLocation>
</comment>
<organism evidence="7 8">
    <name type="scientific">Permianibacter aggregans</name>
    <dbReference type="NCBI Taxonomy" id="1510150"/>
    <lineage>
        <taxon>Bacteria</taxon>
        <taxon>Pseudomonadati</taxon>
        <taxon>Pseudomonadota</taxon>
        <taxon>Gammaproteobacteria</taxon>
        <taxon>Pseudomonadales</taxon>
        <taxon>Pseudomonadaceae</taxon>
        <taxon>Permianibacter</taxon>
    </lineage>
</organism>
<reference evidence="7 8" key="1">
    <citation type="submission" date="2019-03" db="EMBL/GenBank/DDBJ databases">
        <title>Genomic Encyclopedia of Type Strains, Phase IV (KMG-IV): sequencing the most valuable type-strain genomes for metagenomic binning, comparative biology and taxonomic classification.</title>
        <authorList>
            <person name="Goeker M."/>
        </authorList>
    </citation>
    <scope>NUCLEOTIDE SEQUENCE [LARGE SCALE GENOMIC DNA]</scope>
    <source>
        <strain evidence="7 8">DSM 103792</strain>
    </source>
</reference>
<feature type="transmembrane region" description="Helical" evidence="5">
    <location>
        <begin position="170"/>
        <end position="194"/>
    </location>
</feature>
<keyword evidence="2 5" id="KW-0812">Transmembrane</keyword>
<dbReference type="InterPro" id="IPR013525">
    <property type="entry name" value="ABC2_TM"/>
</dbReference>
<keyword evidence="4 5" id="KW-0472">Membrane</keyword>
<feature type="transmembrane region" description="Helical" evidence="5">
    <location>
        <begin position="255"/>
        <end position="278"/>
    </location>
</feature>
<gene>
    <name evidence="7" type="ORF">EV696_1286</name>
</gene>
<keyword evidence="3 5" id="KW-1133">Transmembrane helix</keyword>
<evidence type="ECO:0000256" key="1">
    <source>
        <dbReference type="ARBA" id="ARBA00004141"/>
    </source>
</evidence>
<dbReference type="OrthoDB" id="9768837at2"/>
<name>A0A4V3D6E2_9GAMM</name>
<feature type="domain" description="ABC-2 type transporter transmembrane" evidence="6">
    <location>
        <begin position="144"/>
        <end position="363"/>
    </location>
</feature>
<evidence type="ECO:0000256" key="2">
    <source>
        <dbReference type="ARBA" id="ARBA00022692"/>
    </source>
</evidence>
<keyword evidence="8" id="KW-1185">Reference proteome</keyword>
<dbReference type="Pfam" id="PF12698">
    <property type="entry name" value="ABC2_membrane_3"/>
    <property type="match status" value="1"/>
</dbReference>
<evidence type="ECO:0000313" key="7">
    <source>
        <dbReference type="EMBL" id="TDQ43607.1"/>
    </source>
</evidence>
<evidence type="ECO:0000256" key="5">
    <source>
        <dbReference type="SAM" id="Phobius"/>
    </source>
</evidence>
<feature type="transmembrane region" description="Helical" evidence="5">
    <location>
        <begin position="298"/>
        <end position="315"/>
    </location>
</feature>
<dbReference type="RefSeq" id="WP_133593539.1">
    <property type="nucleotide sequence ID" value="NZ_CP037953.1"/>
</dbReference>
<evidence type="ECO:0000256" key="4">
    <source>
        <dbReference type="ARBA" id="ARBA00023136"/>
    </source>
</evidence>
<feature type="transmembrane region" description="Helical" evidence="5">
    <location>
        <begin position="23"/>
        <end position="43"/>
    </location>
</feature>
<proteinExistence type="predicted"/>
<feature type="transmembrane region" description="Helical" evidence="5">
    <location>
        <begin position="231"/>
        <end position="248"/>
    </location>
</feature>
<dbReference type="AlphaFoldDB" id="A0A4V3D6E2"/>
<dbReference type="Proteomes" id="UP000295375">
    <property type="component" value="Unassembled WGS sequence"/>
</dbReference>
<comment type="caution">
    <text evidence="7">The sequence shown here is derived from an EMBL/GenBank/DDBJ whole genome shotgun (WGS) entry which is preliminary data.</text>
</comment>
<dbReference type="EMBL" id="SNYM01000028">
    <property type="protein sequence ID" value="TDQ43607.1"/>
    <property type="molecule type" value="Genomic_DNA"/>
</dbReference>
<protein>
    <submittedName>
        <fullName evidence="7">ABC-2 type transport system permease protein</fullName>
    </submittedName>
</protein>
<accession>A0A4V3D6E2</accession>